<evidence type="ECO:0000313" key="2">
    <source>
        <dbReference type="EMBL" id="KAH0901827.1"/>
    </source>
</evidence>
<dbReference type="EMBL" id="JAGKQM010000011">
    <property type="protein sequence ID" value="KAH0901827.1"/>
    <property type="molecule type" value="Genomic_DNA"/>
</dbReference>
<reference evidence="2 3" key="1">
    <citation type="submission" date="2021-05" db="EMBL/GenBank/DDBJ databases">
        <title>Genome Assembly of Synthetic Allotetraploid Brassica napus Reveals Homoeologous Exchanges between Subgenomes.</title>
        <authorList>
            <person name="Davis J.T."/>
        </authorList>
    </citation>
    <scope>NUCLEOTIDE SEQUENCE [LARGE SCALE GENOMIC DNA]</scope>
    <source>
        <strain evidence="3">cv. Da-Ae</strain>
        <tissue evidence="2">Seedling</tissue>
    </source>
</reference>
<feature type="non-terminal residue" evidence="2">
    <location>
        <position position="1"/>
    </location>
</feature>
<accession>A0ABQ8BAI1</accession>
<keyword evidence="3" id="KW-1185">Reference proteome</keyword>
<gene>
    <name evidence="2" type="ORF">HID58_041330</name>
</gene>
<name>A0ABQ8BAI1_BRANA</name>
<evidence type="ECO:0000259" key="1">
    <source>
        <dbReference type="Pfam" id="PF07734"/>
    </source>
</evidence>
<organism evidence="2 3">
    <name type="scientific">Brassica napus</name>
    <name type="common">Rape</name>
    <dbReference type="NCBI Taxonomy" id="3708"/>
    <lineage>
        <taxon>Eukaryota</taxon>
        <taxon>Viridiplantae</taxon>
        <taxon>Streptophyta</taxon>
        <taxon>Embryophyta</taxon>
        <taxon>Tracheophyta</taxon>
        <taxon>Spermatophyta</taxon>
        <taxon>Magnoliopsida</taxon>
        <taxon>eudicotyledons</taxon>
        <taxon>Gunneridae</taxon>
        <taxon>Pentapetalae</taxon>
        <taxon>rosids</taxon>
        <taxon>malvids</taxon>
        <taxon>Brassicales</taxon>
        <taxon>Brassicaceae</taxon>
        <taxon>Brassiceae</taxon>
        <taxon>Brassica</taxon>
    </lineage>
</organism>
<comment type="caution">
    <text evidence="2">The sequence shown here is derived from an EMBL/GenBank/DDBJ whole genome shotgun (WGS) entry which is preliminary data.</text>
</comment>
<feature type="domain" description="F-box associated beta-propeller type 1" evidence="1">
    <location>
        <begin position="2"/>
        <end position="120"/>
    </location>
</feature>
<feature type="non-terminal residue" evidence="2">
    <location>
        <position position="133"/>
    </location>
</feature>
<protein>
    <recommendedName>
        <fullName evidence="1">F-box associated beta-propeller type 1 domain-containing protein</fullName>
    </recommendedName>
</protein>
<dbReference type="Pfam" id="PF07734">
    <property type="entry name" value="FBA_1"/>
    <property type="match status" value="1"/>
</dbReference>
<evidence type="ECO:0000313" key="3">
    <source>
        <dbReference type="Proteomes" id="UP000824890"/>
    </source>
</evidence>
<sequence length="133" mass="15298">NTTCEVFDFGTSLWRYIHPASPCRINVHHDPVYLDGSLYWFTACRLDKELVNILHIGYFLNRYGNILTELEIIVYSLIACEKTKVLSFDLHTETFQVICKSPFVHAHDDPYSISICILDNCLVYAKLTGPPKI</sequence>
<dbReference type="InterPro" id="IPR006527">
    <property type="entry name" value="F-box-assoc_dom_typ1"/>
</dbReference>
<dbReference type="Proteomes" id="UP000824890">
    <property type="component" value="Unassembled WGS sequence"/>
</dbReference>
<proteinExistence type="predicted"/>